<reference evidence="3" key="1">
    <citation type="submission" date="2014-04" db="EMBL/GenBank/DDBJ databases">
        <title>Evolutionary Origins and Diversification of the Mycorrhizal Mutualists.</title>
        <authorList>
            <consortium name="DOE Joint Genome Institute"/>
            <consortium name="Mycorrhizal Genomics Consortium"/>
            <person name="Kohler A."/>
            <person name="Kuo A."/>
            <person name="Nagy L.G."/>
            <person name="Floudas D."/>
            <person name="Copeland A."/>
            <person name="Barry K.W."/>
            <person name="Cichocki N."/>
            <person name="Veneault-Fourrey C."/>
            <person name="LaButti K."/>
            <person name="Lindquist E.A."/>
            <person name="Lipzen A."/>
            <person name="Lundell T."/>
            <person name="Morin E."/>
            <person name="Murat C."/>
            <person name="Riley R."/>
            <person name="Ohm R."/>
            <person name="Sun H."/>
            <person name="Tunlid A."/>
            <person name="Henrissat B."/>
            <person name="Grigoriev I.V."/>
            <person name="Hibbett D.S."/>
            <person name="Martin F."/>
        </authorList>
    </citation>
    <scope>NUCLEOTIDE SEQUENCE [LARGE SCALE GENOMIC DNA]</scope>
    <source>
        <strain evidence="3">FD-334 SS-4</strain>
    </source>
</reference>
<evidence type="ECO:0000313" key="2">
    <source>
        <dbReference type="EMBL" id="KJA25411.1"/>
    </source>
</evidence>
<keyword evidence="3" id="KW-1185">Reference proteome</keyword>
<name>A0A0D2P9V8_HYPSF</name>
<gene>
    <name evidence="2" type="ORF">HYPSUDRAFT_109643</name>
</gene>
<feature type="non-terminal residue" evidence="2">
    <location>
        <position position="1"/>
    </location>
</feature>
<accession>A0A0D2P9V8</accession>
<dbReference type="OrthoDB" id="3269111at2759"/>
<organism evidence="2 3">
    <name type="scientific">Hypholoma sublateritium (strain FD-334 SS-4)</name>
    <dbReference type="NCBI Taxonomy" id="945553"/>
    <lineage>
        <taxon>Eukaryota</taxon>
        <taxon>Fungi</taxon>
        <taxon>Dikarya</taxon>
        <taxon>Basidiomycota</taxon>
        <taxon>Agaricomycotina</taxon>
        <taxon>Agaricomycetes</taxon>
        <taxon>Agaricomycetidae</taxon>
        <taxon>Agaricales</taxon>
        <taxon>Agaricineae</taxon>
        <taxon>Strophariaceae</taxon>
        <taxon>Hypholoma</taxon>
    </lineage>
</organism>
<evidence type="ECO:0000256" key="1">
    <source>
        <dbReference type="SAM" id="MobiDB-lite"/>
    </source>
</evidence>
<proteinExistence type="predicted"/>
<feature type="compositionally biased region" description="Acidic residues" evidence="1">
    <location>
        <begin position="138"/>
        <end position="148"/>
    </location>
</feature>
<feature type="non-terminal residue" evidence="2">
    <location>
        <position position="215"/>
    </location>
</feature>
<evidence type="ECO:0000313" key="3">
    <source>
        <dbReference type="Proteomes" id="UP000054270"/>
    </source>
</evidence>
<feature type="region of interest" description="Disordered" evidence="1">
    <location>
        <begin position="131"/>
        <end position="166"/>
    </location>
</feature>
<dbReference type="OMA" id="HRHRCED"/>
<dbReference type="EMBL" id="KN817532">
    <property type="protein sequence ID" value="KJA25411.1"/>
    <property type="molecule type" value="Genomic_DNA"/>
</dbReference>
<protein>
    <submittedName>
        <fullName evidence="2">Uncharacterized protein</fullName>
    </submittedName>
</protein>
<sequence length="215" mass="24390">GPSLYNDGKGIKMTILFTPLVTPTDAGKKRRANAKPLVMTKIEYFHEDVPLRDFLTKILASLKRQDLFESSWLFQGHELDRGDCFALSYTIPRRVTDQVVIGDGKDYKEMVHEASSKLPHEVKVYMVENQIGGGDNDAREEEGDDEEVTGSRKKQKTNVPSKEETAQAKIIQELERRYRCEDKQCATTPCYVTGPNADHVHLTHMHLRTWAAAIV</sequence>
<dbReference type="AlphaFoldDB" id="A0A0D2P9V8"/>
<dbReference type="Proteomes" id="UP000054270">
    <property type="component" value="Unassembled WGS sequence"/>
</dbReference>